<protein>
    <recommendedName>
        <fullName evidence="3">prolyl oligopeptidase</fullName>
        <ecNumber evidence="3">3.4.21.26</ecNumber>
    </recommendedName>
</protein>
<feature type="chain" id="PRO_5003862312" description="prolyl oligopeptidase" evidence="7">
    <location>
        <begin position="22"/>
        <end position="709"/>
    </location>
</feature>
<proteinExistence type="inferred from homology"/>
<dbReference type="InterPro" id="IPR051167">
    <property type="entry name" value="Prolyl_oligopep/macrocyclase"/>
</dbReference>
<dbReference type="Gene3D" id="2.130.10.120">
    <property type="entry name" value="Prolyl oligopeptidase, N-terminal domain"/>
    <property type="match status" value="1"/>
</dbReference>
<dbReference type="RefSeq" id="WP_008486013.1">
    <property type="nucleotide sequence ID" value="NZ_AMRI01000025.1"/>
</dbReference>
<comment type="catalytic activity">
    <reaction evidence="1">
        <text>Hydrolysis of Pro-|-Xaa &gt;&gt; Ala-|-Xaa in oligopeptides.</text>
        <dbReference type="EC" id="3.4.21.26"/>
    </reaction>
</comment>
<dbReference type="InterPro" id="IPR023302">
    <property type="entry name" value="Pept_S9A_N"/>
</dbReference>
<dbReference type="EC" id="3.4.21.26" evidence="3"/>
<keyword evidence="4" id="KW-0645">Protease</keyword>
<dbReference type="InterPro" id="IPR001375">
    <property type="entry name" value="Peptidase_S9_cat"/>
</dbReference>
<evidence type="ECO:0000256" key="2">
    <source>
        <dbReference type="ARBA" id="ARBA00005228"/>
    </source>
</evidence>
<dbReference type="FunFam" id="3.40.50.1820:FF:000005">
    <property type="entry name" value="Prolyl endopeptidase"/>
    <property type="match status" value="1"/>
</dbReference>
<dbReference type="InterPro" id="IPR029058">
    <property type="entry name" value="AB_hydrolase_fold"/>
</dbReference>
<dbReference type="Gene3D" id="3.40.50.1820">
    <property type="entry name" value="alpha/beta hydrolase"/>
    <property type="match status" value="1"/>
</dbReference>
<dbReference type="Proteomes" id="UP000006755">
    <property type="component" value="Unassembled WGS sequence"/>
</dbReference>
<keyword evidence="11" id="KW-1185">Reference proteome</keyword>
<dbReference type="GO" id="GO:0006508">
    <property type="term" value="P:proteolysis"/>
    <property type="evidence" value="ECO:0007669"/>
    <property type="project" value="UniProtKB-KW"/>
</dbReference>
<evidence type="ECO:0000313" key="10">
    <source>
        <dbReference type="EMBL" id="EKE69245.1"/>
    </source>
</evidence>
<dbReference type="Pfam" id="PF02897">
    <property type="entry name" value="Peptidase_S9_N"/>
    <property type="match status" value="1"/>
</dbReference>
<dbReference type="STRING" id="745411.B3C1_15622"/>
<feature type="domain" description="Peptidase S9A N-terminal" evidence="9">
    <location>
        <begin position="34"/>
        <end position="436"/>
    </location>
</feature>
<dbReference type="InterPro" id="IPR002471">
    <property type="entry name" value="Pept_S9_AS"/>
</dbReference>
<dbReference type="GO" id="GO:0005829">
    <property type="term" value="C:cytosol"/>
    <property type="evidence" value="ECO:0007669"/>
    <property type="project" value="TreeGrafter"/>
</dbReference>
<evidence type="ECO:0000256" key="1">
    <source>
        <dbReference type="ARBA" id="ARBA00001070"/>
    </source>
</evidence>
<evidence type="ECO:0000256" key="3">
    <source>
        <dbReference type="ARBA" id="ARBA00011897"/>
    </source>
</evidence>
<dbReference type="EMBL" id="AMRI01000025">
    <property type="protein sequence ID" value="EKE69245.1"/>
    <property type="molecule type" value="Genomic_DNA"/>
</dbReference>
<dbReference type="InterPro" id="IPR002470">
    <property type="entry name" value="Peptidase_S9A"/>
</dbReference>
<dbReference type="GO" id="GO:0004252">
    <property type="term" value="F:serine-type endopeptidase activity"/>
    <property type="evidence" value="ECO:0007669"/>
    <property type="project" value="UniProtKB-EC"/>
</dbReference>
<dbReference type="SUPFAM" id="SSF50993">
    <property type="entry name" value="Peptidase/esterase 'gauge' domain"/>
    <property type="match status" value="1"/>
</dbReference>
<dbReference type="AlphaFoldDB" id="K2JVM9"/>
<sequence>MKGQLLASALAVALLAGCQQAGQGDTQAATLSYPQTPTTDQIDDYFGTQVADPYRWLESDSPEVSRWVSEQKTLADDYLSAIPVRAELEKRITALWNYERFSAPYRRGDNIFYFRNDGLQSQSVLYVQDGPKGTARVLLDPNRLSGDGTVALSGTQVSNNGKVLAYGTSKSGSDWQQWQFMDVATGQPLADKLEWIKFSSASWDKDGKGVFYARYDAPKGGEALSGVNYNQKLYYHRMGTPQSQDQLVYQRPDHKDWGFGADVSEDGRYLLIYVSKGTDSRNRFFYKDLQKGGKVVELIPDLEASYSFIGHDGPVFYFETNLNAPKGKVVAIDTRSPAKANWKTLIPEGDNPISQVSLFNDQFLVLTMKDALSELKVHDLKGTYLRTVALPGKGSVSGLSGKRKSSEAYFSFASYIQAPSIYKLDMAQNSVSPYRQPVLAYNPDDFVSEQVFYRSKDGTKVPMMISYKKGIKLDGNNPTLLYAYGGFNIPLTPRFSSANIAWMERGGVYAVPNLRGGSEYGEAWHQAGMKEKKQNVFDDYFAAAEYLIQTGYTSPKKLGAYGRSNGGLLMGAALTQRPDLFAAVLPAVGVLDMLRFHKFTIGWAWTSEYGSADNAADFPYLYAYSPLHNVKKRAYPATMVMTADHDDRVVPYHSFKFAATVQADQQGPAPVILRIEHNAGHGAGKPTAMQIREASDIFAFLLKNMGETR</sequence>
<evidence type="ECO:0000313" key="11">
    <source>
        <dbReference type="Proteomes" id="UP000006755"/>
    </source>
</evidence>
<dbReference type="PROSITE" id="PS00708">
    <property type="entry name" value="PRO_ENDOPEP_SER"/>
    <property type="match status" value="1"/>
</dbReference>
<name>K2JVM9_9GAMM</name>
<gene>
    <name evidence="10" type="ORF">B3C1_15622</name>
</gene>
<feature type="domain" description="Peptidase S9 prolyl oligopeptidase catalytic" evidence="8">
    <location>
        <begin position="494"/>
        <end position="707"/>
    </location>
</feature>
<reference evidence="10 11" key="1">
    <citation type="journal article" date="2012" name="J. Bacteriol.">
        <title>Genome Sequence of Gallaecimonas xiamenensis Type Strain 3-C-1.</title>
        <authorList>
            <person name="Lai Q."/>
            <person name="Wang L."/>
            <person name="Wang W."/>
            <person name="Shao Z."/>
        </authorList>
    </citation>
    <scope>NUCLEOTIDE SEQUENCE [LARGE SCALE GENOMIC DNA]</scope>
    <source>
        <strain evidence="10 11">3-C-1</strain>
    </source>
</reference>
<evidence type="ECO:0000256" key="5">
    <source>
        <dbReference type="ARBA" id="ARBA00022801"/>
    </source>
</evidence>
<comment type="caution">
    <text evidence="10">The sequence shown here is derived from an EMBL/GenBank/DDBJ whole genome shotgun (WGS) entry which is preliminary data.</text>
</comment>
<keyword evidence="7" id="KW-0732">Signal</keyword>
<dbReference type="Pfam" id="PF00326">
    <property type="entry name" value="Peptidase_S9"/>
    <property type="match status" value="1"/>
</dbReference>
<evidence type="ECO:0000256" key="7">
    <source>
        <dbReference type="SAM" id="SignalP"/>
    </source>
</evidence>
<accession>K2JVM9</accession>
<dbReference type="SUPFAM" id="SSF53474">
    <property type="entry name" value="alpha/beta-Hydrolases"/>
    <property type="match status" value="1"/>
</dbReference>
<dbReference type="GO" id="GO:0070012">
    <property type="term" value="F:oligopeptidase activity"/>
    <property type="evidence" value="ECO:0007669"/>
    <property type="project" value="TreeGrafter"/>
</dbReference>
<evidence type="ECO:0000259" key="9">
    <source>
        <dbReference type="Pfam" id="PF02897"/>
    </source>
</evidence>
<dbReference type="PANTHER" id="PTHR42881">
    <property type="entry name" value="PROLYL ENDOPEPTIDASE"/>
    <property type="match status" value="1"/>
</dbReference>
<dbReference type="FunFam" id="2.130.10.120:FF:000001">
    <property type="entry name" value="Prolyl endopeptidase"/>
    <property type="match status" value="1"/>
</dbReference>
<dbReference type="OrthoDB" id="9801421at2"/>
<dbReference type="PATRIC" id="fig|745411.4.peg.3074"/>
<keyword evidence="6" id="KW-0720">Serine protease</keyword>
<comment type="similarity">
    <text evidence="2">Belongs to the peptidase S9A family.</text>
</comment>
<dbReference type="PRINTS" id="PR00862">
    <property type="entry name" value="PROLIGOPTASE"/>
</dbReference>
<evidence type="ECO:0000256" key="6">
    <source>
        <dbReference type="ARBA" id="ARBA00022825"/>
    </source>
</evidence>
<evidence type="ECO:0000259" key="8">
    <source>
        <dbReference type="Pfam" id="PF00326"/>
    </source>
</evidence>
<feature type="signal peptide" evidence="7">
    <location>
        <begin position="1"/>
        <end position="21"/>
    </location>
</feature>
<dbReference type="PROSITE" id="PS51257">
    <property type="entry name" value="PROKAR_LIPOPROTEIN"/>
    <property type="match status" value="1"/>
</dbReference>
<organism evidence="10 11">
    <name type="scientific">Gallaecimonas xiamenensis 3-C-1</name>
    <dbReference type="NCBI Taxonomy" id="745411"/>
    <lineage>
        <taxon>Bacteria</taxon>
        <taxon>Pseudomonadati</taxon>
        <taxon>Pseudomonadota</taxon>
        <taxon>Gammaproteobacteria</taxon>
        <taxon>Enterobacterales</taxon>
        <taxon>Gallaecimonadaceae</taxon>
        <taxon>Gallaecimonas</taxon>
    </lineage>
</organism>
<keyword evidence="5" id="KW-0378">Hydrolase</keyword>
<evidence type="ECO:0000256" key="4">
    <source>
        <dbReference type="ARBA" id="ARBA00022670"/>
    </source>
</evidence>
<dbReference type="PANTHER" id="PTHR42881:SF2">
    <property type="entry name" value="PROLYL ENDOPEPTIDASE"/>
    <property type="match status" value="1"/>
</dbReference>
<dbReference type="eggNOG" id="COG1505">
    <property type="taxonomic scope" value="Bacteria"/>
</dbReference>